<dbReference type="PRINTS" id="PR00597">
    <property type="entry name" value="GELSOLIN"/>
</dbReference>
<organism evidence="2 3">
    <name type="scientific">Rhizoclosmatium globosum</name>
    <dbReference type="NCBI Taxonomy" id="329046"/>
    <lineage>
        <taxon>Eukaryota</taxon>
        <taxon>Fungi</taxon>
        <taxon>Fungi incertae sedis</taxon>
        <taxon>Chytridiomycota</taxon>
        <taxon>Chytridiomycota incertae sedis</taxon>
        <taxon>Chytridiomycetes</taxon>
        <taxon>Chytridiales</taxon>
        <taxon>Chytriomycetaceae</taxon>
        <taxon>Rhizoclosmatium</taxon>
    </lineage>
</organism>
<accession>A0A1Y2CN13</accession>
<evidence type="ECO:0000313" key="3">
    <source>
        <dbReference type="Proteomes" id="UP000193642"/>
    </source>
</evidence>
<dbReference type="SUPFAM" id="SSF55753">
    <property type="entry name" value="Actin depolymerizing proteins"/>
    <property type="match status" value="3"/>
</dbReference>
<dbReference type="AlphaFoldDB" id="A0A1Y2CN13"/>
<dbReference type="STRING" id="329046.A0A1Y2CN13"/>
<dbReference type="InterPro" id="IPR007122">
    <property type="entry name" value="Villin/Gelsolin"/>
</dbReference>
<feature type="domain" description="Gelsolin-like" evidence="1">
    <location>
        <begin position="313"/>
        <end position="375"/>
    </location>
</feature>
<dbReference type="InterPro" id="IPR029006">
    <property type="entry name" value="ADF-H/Gelsolin-like_dom_sf"/>
</dbReference>
<sequence length="386" mass="42406">MLSFIKNLTKPKTVDIADSNIANLGTDLEKKARLDAAQKEPAWEGVGSKVGLKVFRIEQFKVVPVSEDKVGKFYNGDSYIVINTWKKADEDKLYHDIHFWLGAKSSQDEQGTAAYKTVELDDYLGTVPVEHREVQGDESALFKSYFKSFEVLEGGVASGFKHVTADVHVPHLYKISLHSLVAPHKDTGITINEVAISYKSLNSGDVFVLDAEKAIYAWIGSHAKGIEKLKAQEVARRIESEREGRANVVVFDENDTDAAAFWEALGGKGPITSAADAAKAAEKPVVEKALIRLTDRTEGAKLSYKVEATNGSIKKSQLDSNDVFIVDNSDHVYVWVGSNSSDVERKNAMKFATDYLAAHSRPLSLPVTRVVEGVEDRVPSFVACLA</sequence>
<protein>
    <submittedName>
        <fullName evidence="2">Actin depolymerizing protein</fullName>
    </submittedName>
</protein>
<dbReference type="Gene3D" id="3.40.20.10">
    <property type="entry name" value="Severin"/>
    <property type="match status" value="3"/>
</dbReference>
<reference evidence="2 3" key="1">
    <citation type="submission" date="2016-07" db="EMBL/GenBank/DDBJ databases">
        <title>Pervasive Adenine N6-methylation of Active Genes in Fungi.</title>
        <authorList>
            <consortium name="DOE Joint Genome Institute"/>
            <person name="Mondo S.J."/>
            <person name="Dannebaum R.O."/>
            <person name="Kuo R.C."/>
            <person name="Labutti K."/>
            <person name="Haridas S."/>
            <person name="Kuo A."/>
            <person name="Salamov A."/>
            <person name="Ahrendt S.R."/>
            <person name="Lipzen A."/>
            <person name="Sullivan W."/>
            <person name="Andreopoulos W.B."/>
            <person name="Clum A."/>
            <person name="Lindquist E."/>
            <person name="Daum C."/>
            <person name="Ramamoorthy G.K."/>
            <person name="Gryganskyi A."/>
            <person name="Culley D."/>
            <person name="Magnuson J.K."/>
            <person name="James T.Y."/>
            <person name="O'Malley M.A."/>
            <person name="Stajich J.E."/>
            <person name="Spatafora J.W."/>
            <person name="Visel A."/>
            <person name="Grigoriev I.V."/>
        </authorList>
    </citation>
    <scope>NUCLEOTIDE SEQUENCE [LARGE SCALE GENOMIC DNA]</scope>
    <source>
        <strain evidence="2 3">JEL800</strain>
    </source>
</reference>
<dbReference type="GO" id="GO:0008154">
    <property type="term" value="P:actin polymerization or depolymerization"/>
    <property type="evidence" value="ECO:0007669"/>
    <property type="project" value="TreeGrafter"/>
</dbReference>
<dbReference type="PANTHER" id="PTHR11977">
    <property type="entry name" value="VILLIN"/>
    <property type="match status" value="1"/>
</dbReference>
<dbReference type="InterPro" id="IPR007123">
    <property type="entry name" value="Gelsolin-like_dom"/>
</dbReference>
<evidence type="ECO:0000313" key="2">
    <source>
        <dbReference type="EMBL" id="ORY48326.1"/>
    </source>
</evidence>
<dbReference type="GO" id="GO:0005737">
    <property type="term" value="C:cytoplasm"/>
    <property type="evidence" value="ECO:0007669"/>
    <property type="project" value="TreeGrafter"/>
</dbReference>
<gene>
    <name evidence="2" type="ORF">BCR33DRAFT_677833</name>
</gene>
<dbReference type="CDD" id="cd11290">
    <property type="entry name" value="gelsolin_S1_like"/>
    <property type="match status" value="1"/>
</dbReference>
<keyword evidence="3" id="KW-1185">Reference proteome</keyword>
<feature type="domain" description="Gelsolin-like" evidence="1">
    <location>
        <begin position="61"/>
        <end position="142"/>
    </location>
</feature>
<dbReference type="OrthoDB" id="6375767at2759"/>
<name>A0A1Y2CN13_9FUNG</name>
<comment type="caution">
    <text evidence="2">The sequence shown here is derived from an EMBL/GenBank/DDBJ whole genome shotgun (WGS) entry which is preliminary data.</text>
</comment>
<dbReference type="GO" id="GO:0051015">
    <property type="term" value="F:actin filament binding"/>
    <property type="evidence" value="ECO:0007669"/>
    <property type="project" value="InterPro"/>
</dbReference>
<dbReference type="Proteomes" id="UP000193642">
    <property type="component" value="Unassembled WGS sequence"/>
</dbReference>
<proteinExistence type="predicted"/>
<dbReference type="Pfam" id="PF00626">
    <property type="entry name" value="Gelsolin"/>
    <property type="match status" value="3"/>
</dbReference>
<dbReference type="GO" id="GO:0015629">
    <property type="term" value="C:actin cytoskeleton"/>
    <property type="evidence" value="ECO:0007669"/>
    <property type="project" value="TreeGrafter"/>
</dbReference>
<feature type="domain" description="Gelsolin-like" evidence="1">
    <location>
        <begin position="193"/>
        <end position="255"/>
    </location>
</feature>
<dbReference type="PANTHER" id="PTHR11977:SF130">
    <property type="entry name" value="SEVERIN"/>
    <property type="match status" value="1"/>
</dbReference>
<dbReference type="EMBL" id="MCGO01000012">
    <property type="protein sequence ID" value="ORY48326.1"/>
    <property type="molecule type" value="Genomic_DNA"/>
</dbReference>
<evidence type="ECO:0000259" key="1">
    <source>
        <dbReference type="Pfam" id="PF00626"/>
    </source>
</evidence>
<dbReference type="SMART" id="SM00262">
    <property type="entry name" value="GEL"/>
    <property type="match status" value="3"/>
</dbReference>